<proteinExistence type="predicted"/>
<organism evidence="1 2">
    <name type="scientific">Fischerella thermalis CCMEE 5318</name>
    <dbReference type="NCBI Taxonomy" id="2019666"/>
    <lineage>
        <taxon>Bacteria</taxon>
        <taxon>Bacillati</taxon>
        <taxon>Cyanobacteriota</taxon>
        <taxon>Cyanophyceae</taxon>
        <taxon>Nostocales</taxon>
        <taxon>Hapalosiphonaceae</taxon>
        <taxon>Fischerella</taxon>
    </lineage>
</organism>
<feature type="non-terminal residue" evidence="1">
    <location>
        <position position="1"/>
    </location>
</feature>
<comment type="caution">
    <text evidence="1">The sequence shown here is derived from an EMBL/GenBank/DDBJ whole genome shotgun (WGS) entry which is preliminary data.</text>
</comment>
<dbReference type="Proteomes" id="UP000235081">
    <property type="component" value="Unassembled WGS sequence"/>
</dbReference>
<sequence length="280" mass="32209">DFDPILFFIDEINLIFTRWKSVTEADLDDVLDRFGETLEGEKLKYFNQFMRIELTNYKQQFAKRLLLFVWQTGRSLRVKSLIAGQNLQPGSFGMMVNDLANCAYISFGDSIRSCQKYKVRDIDADLISKNSNLLQKALKTNPQLKYTALYCPTQGEAFFGTLPPPNYYRWDTKLVRPKMSNLASNGASNWTEDSKVVQLRPTLDTALGKGLDVFKDASKLPKKFQNLSFEAYVQLWTQLPKKPDGSVHKTLAYEKVFGVSRSSDRKVVSDFIDWLERNFS</sequence>
<evidence type="ECO:0000313" key="1">
    <source>
        <dbReference type="EMBL" id="PMB16513.1"/>
    </source>
</evidence>
<protein>
    <submittedName>
        <fullName evidence="1">Uncharacterized protein</fullName>
    </submittedName>
</protein>
<gene>
    <name evidence="1" type="ORF">CEN46_24925</name>
</gene>
<dbReference type="AlphaFoldDB" id="A0A2N6L5B7"/>
<accession>A0A2N6L5B7</accession>
<evidence type="ECO:0000313" key="2">
    <source>
        <dbReference type="Proteomes" id="UP000235081"/>
    </source>
</evidence>
<reference evidence="1 2" key="1">
    <citation type="submission" date="2017-07" db="EMBL/GenBank/DDBJ databases">
        <title>Genomes of Fischerella (Mastigocladus) sp. strains.</title>
        <authorList>
            <person name="Miller S.R."/>
        </authorList>
    </citation>
    <scope>NUCLEOTIDE SEQUENCE [LARGE SCALE GENOMIC DNA]</scope>
    <source>
        <strain evidence="1 2">CCMEE 5318</strain>
    </source>
</reference>
<name>A0A2N6L5B7_9CYAN</name>
<dbReference type="EMBL" id="NMQE01000886">
    <property type="protein sequence ID" value="PMB16513.1"/>
    <property type="molecule type" value="Genomic_DNA"/>
</dbReference>